<keyword evidence="2 5" id="KW-0540">Nuclease</keyword>
<keyword evidence="8" id="KW-1185">Reference proteome</keyword>
<keyword evidence="1 5" id="KW-1277">Toxin-antitoxin system</keyword>
<keyword evidence="5" id="KW-0800">Toxin</keyword>
<evidence type="ECO:0000313" key="8">
    <source>
        <dbReference type="Proteomes" id="UP000076927"/>
    </source>
</evidence>
<keyword evidence="5" id="KW-0460">Magnesium</keyword>
<reference evidence="7 8" key="1">
    <citation type="submission" date="2015-01" db="EMBL/GenBank/DDBJ databases">
        <title>Paenibacillus swuensis/DY6/whole genome sequencing.</title>
        <authorList>
            <person name="Kim M.K."/>
            <person name="Srinivasan S."/>
            <person name="Lee J.-J."/>
        </authorList>
    </citation>
    <scope>NUCLEOTIDE SEQUENCE [LARGE SCALE GENOMIC DNA]</scope>
    <source>
        <strain evidence="7 8">DY6</strain>
    </source>
</reference>
<evidence type="ECO:0000256" key="3">
    <source>
        <dbReference type="ARBA" id="ARBA00022723"/>
    </source>
</evidence>
<dbReference type="InterPro" id="IPR022907">
    <property type="entry name" value="VapC_family"/>
</dbReference>
<comment type="function">
    <text evidence="5">Toxic component of a toxin-antitoxin (TA) system. An RNase.</text>
</comment>
<dbReference type="Gene3D" id="3.40.50.1010">
    <property type="entry name" value="5'-nuclease"/>
    <property type="match status" value="1"/>
</dbReference>
<name>A0A172TFI4_9BACL</name>
<dbReference type="EMBL" id="CP011388">
    <property type="protein sequence ID" value="ANE45664.1"/>
    <property type="molecule type" value="Genomic_DNA"/>
</dbReference>
<comment type="cofactor">
    <cofactor evidence="5">
        <name>Mg(2+)</name>
        <dbReference type="ChEBI" id="CHEBI:18420"/>
    </cofactor>
</comment>
<dbReference type="KEGG" id="pswu:SY83_04390"/>
<dbReference type="GO" id="GO:0090729">
    <property type="term" value="F:toxin activity"/>
    <property type="evidence" value="ECO:0007669"/>
    <property type="project" value="UniProtKB-KW"/>
</dbReference>
<dbReference type="OrthoDB" id="597982at2"/>
<evidence type="ECO:0000256" key="4">
    <source>
        <dbReference type="ARBA" id="ARBA00022801"/>
    </source>
</evidence>
<dbReference type="EC" id="3.1.-.-" evidence="5"/>
<dbReference type="GO" id="GO:0016787">
    <property type="term" value="F:hydrolase activity"/>
    <property type="evidence" value="ECO:0007669"/>
    <property type="project" value="UniProtKB-KW"/>
</dbReference>
<dbReference type="GO" id="GO:0000287">
    <property type="term" value="F:magnesium ion binding"/>
    <property type="evidence" value="ECO:0007669"/>
    <property type="project" value="UniProtKB-UniRule"/>
</dbReference>
<dbReference type="InterPro" id="IPR029060">
    <property type="entry name" value="PIN-like_dom_sf"/>
</dbReference>
<dbReference type="SUPFAM" id="SSF88723">
    <property type="entry name" value="PIN domain-like"/>
    <property type="match status" value="1"/>
</dbReference>
<comment type="similarity">
    <text evidence="5">Belongs to the PINc/VapC protein family.</text>
</comment>
<feature type="binding site" evidence="5">
    <location>
        <position position="14"/>
    </location>
    <ligand>
        <name>Mg(2+)</name>
        <dbReference type="ChEBI" id="CHEBI:18420"/>
    </ligand>
</feature>
<dbReference type="HAMAP" id="MF_00265">
    <property type="entry name" value="VapC_Nob1"/>
    <property type="match status" value="1"/>
</dbReference>
<dbReference type="Proteomes" id="UP000076927">
    <property type="component" value="Chromosome"/>
</dbReference>
<dbReference type="PANTHER" id="PTHR39677">
    <property type="entry name" value="RIBONUCLEASE VAPC6"/>
    <property type="match status" value="1"/>
</dbReference>
<dbReference type="GO" id="GO:0004540">
    <property type="term" value="F:RNA nuclease activity"/>
    <property type="evidence" value="ECO:0007669"/>
    <property type="project" value="InterPro"/>
</dbReference>
<dbReference type="PATRIC" id="fig|1178515.4.peg.881"/>
<sequence length="151" mass="17020">MVIPFSSVKKIAIDTNIFIYVFEENPAFGEQAKQLLEQVEEGLYTAVTSAISLAEILVKPVRDGNLTLEKQYKLLFAHFPNLFVAPVDTKVAERAAFLRGKYGIKMPDALLIATAIVENAEVFVTNDLRLEQVEEIPCLRLDQLQHKEERA</sequence>
<feature type="domain" description="PIN" evidence="6">
    <location>
        <begin position="12"/>
        <end position="134"/>
    </location>
</feature>
<dbReference type="InterPro" id="IPR002716">
    <property type="entry name" value="PIN_dom"/>
</dbReference>
<dbReference type="AlphaFoldDB" id="A0A172TFI4"/>
<organism evidence="7 8">
    <name type="scientific">Paenibacillus swuensis</name>
    <dbReference type="NCBI Taxonomy" id="1178515"/>
    <lineage>
        <taxon>Bacteria</taxon>
        <taxon>Bacillati</taxon>
        <taxon>Bacillota</taxon>
        <taxon>Bacilli</taxon>
        <taxon>Bacillales</taxon>
        <taxon>Paenibacillaceae</taxon>
        <taxon>Paenibacillus</taxon>
    </lineage>
</organism>
<dbReference type="Pfam" id="PF01850">
    <property type="entry name" value="PIN"/>
    <property type="match status" value="1"/>
</dbReference>
<proteinExistence type="inferred from homology"/>
<dbReference type="PANTHER" id="PTHR39677:SF4">
    <property type="entry name" value="RIBONUCLEASE VAPC6"/>
    <property type="match status" value="1"/>
</dbReference>
<evidence type="ECO:0000259" key="6">
    <source>
        <dbReference type="Pfam" id="PF01850"/>
    </source>
</evidence>
<keyword evidence="4 5" id="KW-0378">Hydrolase</keyword>
<feature type="binding site" evidence="5">
    <location>
        <position position="108"/>
    </location>
    <ligand>
        <name>Mg(2+)</name>
        <dbReference type="ChEBI" id="CHEBI:18420"/>
    </ligand>
</feature>
<protein>
    <recommendedName>
        <fullName evidence="5">Ribonuclease VapC</fullName>
        <shortName evidence="5">RNase VapC</shortName>
        <ecNumber evidence="5">3.1.-.-</ecNumber>
    </recommendedName>
    <alternativeName>
        <fullName evidence="5">Toxin VapC</fullName>
    </alternativeName>
</protein>
<dbReference type="RefSeq" id="WP_068604602.1">
    <property type="nucleotide sequence ID" value="NZ_CP011388.1"/>
</dbReference>
<evidence type="ECO:0000256" key="1">
    <source>
        <dbReference type="ARBA" id="ARBA00022649"/>
    </source>
</evidence>
<gene>
    <name evidence="5" type="primary">vapC</name>
    <name evidence="7" type="ORF">SY83_04390</name>
</gene>
<keyword evidence="3 5" id="KW-0479">Metal-binding</keyword>
<evidence type="ECO:0000256" key="2">
    <source>
        <dbReference type="ARBA" id="ARBA00022722"/>
    </source>
</evidence>
<evidence type="ECO:0000313" key="7">
    <source>
        <dbReference type="EMBL" id="ANE45664.1"/>
    </source>
</evidence>
<evidence type="ECO:0000256" key="5">
    <source>
        <dbReference type="HAMAP-Rule" id="MF_00265"/>
    </source>
</evidence>
<accession>A0A172TFI4</accession>